<dbReference type="PROSITE" id="PS00810">
    <property type="entry name" value="ADP_GLC_PYROPHOSPH_3"/>
    <property type="match status" value="1"/>
</dbReference>
<dbReference type="EC" id="2.7.7.27" evidence="9"/>
<dbReference type="PROSITE" id="PS00809">
    <property type="entry name" value="ADP_GLC_PYROPHOSPH_2"/>
    <property type="match status" value="1"/>
</dbReference>
<feature type="binding site" evidence="9">
    <location>
        <position position="168"/>
    </location>
    <ligand>
        <name>alpha-D-glucose 1-phosphate</name>
        <dbReference type="ChEBI" id="CHEBI:58601"/>
    </ligand>
</feature>
<name>A0A8J7VWV9_9FIRM</name>
<dbReference type="PANTHER" id="PTHR43523">
    <property type="entry name" value="GLUCOSE-1-PHOSPHATE ADENYLYLTRANSFERASE-RELATED"/>
    <property type="match status" value="1"/>
</dbReference>
<keyword evidence="5 9" id="KW-0547">Nucleotide-binding</keyword>
<dbReference type="InterPro" id="IPR011004">
    <property type="entry name" value="Trimer_LpxA-like_sf"/>
</dbReference>
<evidence type="ECO:0000256" key="3">
    <source>
        <dbReference type="ARBA" id="ARBA00022679"/>
    </source>
</evidence>
<evidence type="ECO:0000313" key="12">
    <source>
        <dbReference type="EMBL" id="MBR0596519.1"/>
    </source>
</evidence>
<dbReference type="Gene3D" id="3.90.550.10">
    <property type="entry name" value="Spore Coat Polysaccharide Biosynthesis Protein SpsA, Chain A"/>
    <property type="match status" value="1"/>
</dbReference>
<keyword evidence="13" id="KW-1185">Reference proteome</keyword>
<dbReference type="HAMAP" id="MF_00624">
    <property type="entry name" value="GlgC"/>
    <property type="match status" value="1"/>
</dbReference>
<protein>
    <recommendedName>
        <fullName evidence="9">Glucose-1-phosphate adenylyltransferase</fullName>
        <ecNumber evidence="9">2.7.7.27</ecNumber>
    </recommendedName>
    <alternativeName>
        <fullName evidence="9">ADP-glucose pyrophosphorylase</fullName>
        <shortName evidence="9">ADPGlc PPase</shortName>
    </alternativeName>
    <alternativeName>
        <fullName evidence="9">ADP-glucose synthase</fullName>
    </alternativeName>
</protein>
<reference evidence="12" key="2">
    <citation type="submission" date="2021-04" db="EMBL/GenBank/DDBJ databases">
        <authorList>
            <person name="Liu J."/>
        </authorList>
    </citation>
    <scope>NUCLEOTIDE SEQUENCE</scope>
    <source>
        <strain evidence="12">BAD-6</strain>
    </source>
</reference>
<dbReference type="Gene3D" id="2.160.10.10">
    <property type="entry name" value="Hexapeptide repeat proteins"/>
    <property type="match status" value="1"/>
</dbReference>
<dbReference type="InterPro" id="IPR011831">
    <property type="entry name" value="ADP-Glc_PPase"/>
</dbReference>
<proteinExistence type="inferred from homology"/>
<dbReference type="GO" id="GO:0008878">
    <property type="term" value="F:glucose-1-phosphate adenylyltransferase activity"/>
    <property type="evidence" value="ECO:0007669"/>
    <property type="project" value="UniProtKB-UniRule"/>
</dbReference>
<evidence type="ECO:0000313" key="13">
    <source>
        <dbReference type="Proteomes" id="UP000675664"/>
    </source>
</evidence>
<evidence type="ECO:0000256" key="8">
    <source>
        <dbReference type="ARBA" id="ARBA00023277"/>
    </source>
</evidence>
<feature type="site" description="Could play a key role in the communication between the regulatory and the substrate sites" evidence="9">
    <location>
        <position position="102"/>
    </location>
</feature>
<evidence type="ECO:0000256" key="6">
    <source>
        <dbReference type="ARBA" id="ARBA00022840"/>
    </source>
</evidence>
<evidence type="ECO:0000256" key="1">
    <source>
        <dbReference type="ARBA" id="ARBA00010443"/>
    </source>
</evidence>
<dbReference type="InterPro" id="IPR056818">
    <property type="entry name" value="GlmU/GlgC-like_hexapep"/>
</dbReference>
<dbReference type="EMBL" id="JAGSND010000001">
    <property type="protein sequence ID" value="MBR0596519.1"/>
    <property type="molecule type" value="Genomic_DNA"/>
</dbReference>
<comment type="function">
    <text evidence="9">Involved in the biosynthesis of ADP-glucose, a building block required for the elongation reactions to produce glycogen. Catalyzes the reaction between ATP and alpha-D-glucose 1-phosphate (G1P) to produce pyrophosphate and ADP-Glc.</text>
</comment>
<dbReference type="Pfam" id="PF24894">
    <property type="entry name" value="Hexapep_GlmU"/>
    <property type="match status" value="1"/>
</dbReference>
<evidence type="ECO:0000256" key="2">
    <source>
        <dbReference type="ARBA" id="ARBA00022600"/>
    </source>
</evidence>
<dbReference type="SUPFAM" id="SSF53448">
    <property type="entry name" value="Nucleotide-diphospho-sugar transferases"/>
    <property type="match status" value="1"/>
</dbReference>
<reference evidence="12" key="1">
    <citation type="submission" date="2021-04" db="EMBL/GenBank/DDBJ databases">
        <title>Sinoanaerobacter chloroacetimidivorans sp. nov., an obligate anaerobic bacterium isolated from anaerobic sludge.</title>
        <authorList>
            <person name="Bao Y."/>
        </authorList>
    </citation>
    <scope>NUCLEOTIDE SEQUENCE</scope>
    <source>
        <strain evidence="12">BAD-6</strain>
    </source>
</reference>
<dbReference type="NCBIfam" id="TIGR02091">
    <property type="entry name" value="glgC"/>
    <property type="match status" value="1"/>
</dbReference>
<keyword evidence="8 9" id="KW-0119">Carbohydrate metabolism</keyword>
<dbReference type="InterPro" id="IPR023049">
    <property type="entry name" value="GlgC_bac"/>
</dbReference>
<dbReference type="UniPathway" id="UPA00164"/>
<comment type="subunit">
    <text evidence="9">Homotetramer.</text>
</comment>
<feature type="binding site" evidence="9">
    <location>
        <position position="194"/>
    </location>
    <ligand>
        <name>alpha-D-glucose 1-phosphate</name>
        <dbReference type="ChEBI" id="CHEBI:58601"/>
    </ligand>
</feature>
<evidence type="ECO:0000256" key="5">
    <source>
        <dbReference type="ARBA" id="ARBA00022741"/>
    </source>
</evidence>
<dbReference type="Proteomes" id="UP000675664">
    <property type="component" value="Unassembled WGS sequence"/>
</dbReference>
<feature type="binding site" evidence="9">
    <location>
        <begin position="183"/>
        <end position="184"/>
    </location>
    <ligand>
        <name>alpha-D-glucose 1-phosphate</name>
        <dbReference type="ChEBI" id="CHEBI:58601"/>
    </ligand>
</feature>
<dbReference type="InterPro" id="IPR005835">
    <property type="entry name" value="NTP_transferase_dom"/>
</dbReference>
<feature type="binding site" evidence="9">
    <location>
        <position position="103"/>
    </location>
    <ligand>
        <name>alpha-D-glucose 1-phosphate</name>
        <dbReference type="ChEBI" id="CHEBI:58601"/>
    </ligand>
</feature>
<dbReference type="CDD" id="cd02508">
    <property type="entry name" value="ADP_Glucose_PP"/>
    <property type="match status" value="1"/>
</dbReference>
<comment type="caution">
    <text evidence="12">The sequence shown here is derived from an EMBL/GenBank/DDBJ whole genome shotgun (WGS) entry which is preliminary data.</text>
</comment>
<evidence type="ECO:0000256" key="7">
    <source>
        <dbReference type="ARBA" id="ARBA00023056"/>
    </source>
</evidence>
<dbReference type="SUPFAM" id="SSF51161">
    <property type="entry name" value="Trimeric LpxA-like enzymes"/>
    <property type="match status" value="1"/>
</dbReference>
<keyword evidence="2 9" id="KW-0321">Glycogen metabolism</keyword>
<comment type="similarity">
    <text evidence="1 9">Belongs to the bacterial/plant glucose-1-phosphate adenylyltransferase family.</text>
</comment>
<comment type="catalytic activity">
    <reaction evidence="9">
        <text>alpha-D-glucose 1-phosphate + ATP + H(+) = ADP-alpha-D-glucose + diphosphate</text>
        <dbReference type="Rhea" id="RHEA:12120"/>
        <dbReference type="ChEBI" id="CHEBI:15378"/>
        <dbReference type="ChEBI" id="CHEBI:30616"/>
        <dbReference type="ChEBI" id="CHEBI:33019"/>
        <dbReference type="ChEBI" id="CHEBI:57498"/>
        <dbReference type="ChEBI" id="CHEBI:58601"/>
        <dbReference type="EC" id="2.7.7.27"/>
    </reaction>
</comment>
<dbReference type="AlphaFoldDB" id="A0A8J7VWV9"/>
<dbReference type="CDD" id="cd04651">
    <property type="entry name" value="LbH_G1P_AT_C"/>
    <property type="match status" value="1"/>
</dbReference>
<organism evidence="12 13">
    <name type="scientific">Sinanaerobacter chloroacetimidivorans</name>
    <dbReference type="NCBI Taxonomy" id="2818044"/>
    <lineage>
        <taxon>Bacteria</taxon>
        <taxon>Bacillati</taxon>
        <taxon>Bacillota</taxon>
        <taxon>Clostridia</taxon>
        <taxon>Peptostreptococcales</taxon>
        <taxon>Anaerovoracaceae</taxon>
        <taxon>Sinanaerobacter</taxon>
    </lineage>
</organism>
<keyword evidence="3 9" id="KW-0808">Transferase</keyword>
<dbReference type="Pfam" id="PF00483">
    <property type="entry name" value="NTP_transferase"/>
    <property type="match status" value="1"/>
</dbReference>
<dbReference type="NCBIfam" id="NF003670">
    <property type="entry name" value="PRK05293.1"/>
    <property type="match status" value="1"/>
</dbReference>
<keyword evidence="7 9" id="KW-0320">Glycogen biosynthesis</keyword>
<dbReference type="PANTHER" id="PTHR43523:SF2">
    <property type="entry name" value="GLUCOSE-1-PHOSPHATE ADENYLYLTRANSFERASE"/>
    <property type="match status" value="1"/>
</dbReference>
<gene>
    <name evidence="9" type="primary">glgC</name>
    <name evidence="12" type="ORF">KCX82_01400</name>
</gene>
<accession>A0A8J7VWV9</accession>
<dbReference type="InterPro" id="IPR029044">
    <property type="entry name" value="Nucleotide-diphossugar_trans"/>
</dbReference>
<dbReference type="RefSeq" id="WP_227016645.1">
    <property type="nucleotide sequence ID" value="NZ_JAGSND010000001.1"/>
</dbReference>
<sequence length="411" mass="45906">MSYTKKKEMIAMLLAGGQGSRLGVLTNHVAKPAVPFGGKYRIIDFPLSNCVNSGIDTIGVLTQYRPLELNAYIGNGQPWDLDRNFGGVTILPPYVKGKEGEWYKGTANAIYQNMEFIEMHHPEYVLILSGDHVYKMNYAMMLDYHMERQADCTIAVLNVPLEEAGRFGVMNTDENLKVYEFEEKPKEPKSTLASMGVYIFSWDKLKTYLIADEQNKGSENDFGKNIIPDMLEAGESLYAYEFKGYWKDVGTVESLWEANMDLLNPDVPIELNDPPWKIYSRNVILPPQYIGNRAKLYNASISEGCSIHGKIENSIIFPGVTVQQGAVISNSIIMPGVEIGCDTVVEYTIVANDCKIGRNVRLGDSKTNQPESDVNHREITVIGQNVVISDHAVIPAGAMIEKDVKRMEGKI</sequence>
<comment type="pathway">
    <text evidence="9">Glycan biosynthesis; glycogen biosynthesis.</text>
</comment>
<feature type="domain" description="Nucleotidyl transferase" evidence="10">
    <location>
        <begin position="11"/>
        <end position="263"/>
    </location>
</feature>
<keyword evidence="6 9" id="KW-0067">ATP-binding</keyword>
<evidence type="ECO:0000256" key="9">
    <source>
        <dbReference type="HAMAP-Rule" id="MF_00624"/>
    </source>
</evidence>
<feature type="site" description="Could play a key role in the communication between the regulatory and the substrate sites" evidence="9">
    <location>
        <position position="63"/>
    </location>
</feature>
<dbReference type="InterPro" id="IPR005836">
    <property type="entry name" value="ADP_Glu_pyroP_CS"/>
</dbReference>
<dbReference type="GO" id="GO:0005524">
    <property type="term" value="F:ATP binding"/>
    <property type="evidence" value="ECO:0007669"/>
    <property type="project" value="UniProtKB-KW"/>
</dbReference>
<keyword evidence="4 9" id="KW-0548">Nucleotidyltransferase</keyword>
<evidence type="ECO:0000256" key="4">
    <source>
        <dbReference type="ARBA" id="ARBA00022695"/>
    </source>
</evidence>
<evidence type="ECO:0000259" key="10">
    <source>
        <dbReference type="Pfam" id="PF00483"/>
    </source>
</evidence>
<dbReference type="PROSITE" id="PS00808">
    <property type="entry name" value="ADP_GLC_PYROPHOSPH_1"/>
    <property type="match status" value="1"/>
</dbReference>
<dbReference type="GO" id="GO:0005978">
    <property type="term" value="P:glycogen biosynthetic process"/>
    <property type="evidence" value="ECO:0007669"/>
    <property type="project" value="UniProtKB-UniRule"/>
</dbReference>
<feature type="domain" description="Glucose-1-phosphate adenylyltransferase/Bifunctional protein GlmU-like C-terminal hexapeptide" evidence="11">
    <location>
        <begin position="291"/>
        <end position="381"/>
    </location>
</feature>
<evidence type="ECO:0000259" key="11">
    <source>
        <dbReference type="Pfam" id="PF24894"/>
    </source>
</evidence>